<gene>
    <name evidence="2" type="ORF">ACFP2V_19530</name>
</gene>
<comment type="caution">
    <text evidence="2">The sequence shown here is derived from an EMBL/GenBank/DDBJ whole genome shotgun (WGS) entry which is preliminary data.</text>
</comment>
<feature type="domain" description="Transposase DDE" evidence="1">
    <location>
        <begin position="7"/>
        <end position="248"/>
    </location>
</feature>
<evidence type="ECO:0000313" key="2">
    <source>
        <dbReference type="EMBL" id="MFC5672227.1"/>
    </source>
</evidence>
<dbReference type="RefSeq" id="WP_381213729.1">
    <property type="nucleotide sequence ID" value="NZ_JBHSPC010000055.1"/>
</dbReference>
<evidence type="ECO:0000313" key="3">
    <source>
        <dbReference type="Proteomes" id="UP001596183"/>
    </source>
</evidence>
<accession>A0ABW0XRC3</accession>
<evidence type="ECO:0000259" key="1">
    <source>
        <dbReference type="Pfam" id="PF13701"/>
    </source>
</evidence>
<dbReference type="InterPro" id="IPR025668">
    <property type="entry name" value="Tnp_DDE_dom"/>
</dbReference>
<keyword evidence="3" id="KW-1185">Reference proteome</keyword>
<proteinExistence type="predicted"/>
<dbReference type="EMBL" id="JBHSPC010000055">
    <property type="protein sequence ID" value="MFC5672227.1"/>
    <property type="molecule type" value="Genomic_DNA"/>
</dbReference>
<reference evidence="3" key="1">
    <citation type="journal article" date="2019" name="Int. J. Syst. Evol. Microbiol.">
        <title>The Global Catalogue of Microorganisms (GCM) 10K type strain sequencing project: providing services to taxonomists for standard genome sequencing and annotation.</title>
        <authorList>
            <consortium name="The Broad Institute Genomics Platform"/>
            <consortium name="The Broad Institute Genome Sequencing Center for Infectious Disease"/>
            <person name="Wu L."/>
            <person name="Ma J."/>
        </authorList>
    </citation>
    <scope>NUCLEOTIDE SEQUENCE [LARGE SCALE GENOMIC DNA]</scope>
    <source>
        <strain evidence="3">JCM 13852</strain>
    </source>
</reference>
<name>A0ABW0XRC3_9ACTN</name>
<organism evidence="2 3">
    <name type="scientific">Streptomyces incanus</name>
    <dbReference type="NCBI Taxonomy" id="887453"/>
    <lineage>
        <taxon>Bacteria</taxon>
        <taxon>Bacillati</taxon>
        <taxon>Actinomycetota</taxon>
        <taxon>Actinomycetes</taxon>
        <taxon>Kitasatosporales</taxon>
        <taxon>Streptomycetaceae</taxon>
        <taxon>Streptomyces</taxon>
    </lineage>
</organism>
<protein>
    <submittedName>
        <fullName evidence="2">Transposase</fullName>
    </submittedName>
</protein>
<sequence>MKDSVAAVRAMGITAQIIVRADSAYFSHKVVDVCRKAGARFSLAVAVRKKIREAIAHIAETAWTPIKYAAAVWDAAEERWISDAEIAEVPFTAFTSKKKAFHTTARLIVRRVKRLNPKSVPAGQAELFGVWRHHVIFTDSPFVLAQAEPMHREHAQVEQVFADLEDSALAHLPSGKFTANAAWLTLAATAYNLTRAAGHLASVFHARARTGTIRRHLINIPARIATGARRLPLHLPQHWRWQDDFAGLWTATGQRMVS</sequence>
<dbReference type="Pfam" id="PF13701">
    <property type="entry name" value="DDE_Tnp_1_4"/>
    <property type="match status" value="1"/>
</dbReference>
<dbReference type="Proteomes" id="UP001596183">
    <property type="component" value="Unassembled WGS sequence"/>
</dbReference>